<accession>A0AAE0WT08</accession>
<dbReference type="EMBL" id="JAUTXT010000007">
    <property type="protein sequence ID" value="KAK3677277.1"/>
    <property type="molecule type" value="Genomic_DNA"/>
</dbReference>
<dbReference type="AlphaFoldDB" id="A0AAE0WT08"/>
<organism evidence="1 2">
    <name type="scientific">Recurvomyces mirabilis</name>
    <dbReference type="NCBI Taxonomy" id="574656"/>
    <lineage>
        <taxon>Eukaryota</taxon>
        <taxon>Fungi</taxon>
        <taxon>Dikarya</taxon>
        <taxon>Ascomycota</taxon>
        <taxon>Pezizomycotina</taxon>
        <taxon>Dothideomycetes</taxon>
        <taxon>Dothideomycetidae</taxon>
        <taxon>Mycosphaerellales</taxon>
        <taxon>Teratosphaeriaceae</taxon>
        <taxon>Recurvomyces</taxon>
    </lineage>
</organism>
<dbReference type="Proteomes" id="UP001274830">
    <property type="component" value="Unassembled WGS sequence"/>
</dbReference>
<reference evidence="1" key="1">
    <citation type="submission" date="2023-07" db="EMBL/GenBank/DDBJ databases">
        <title>Black Yeasts Isolated from many extreme environments.</title>
        <authorList>
            <person name="Coleine C."/>
            <person name="Stajich J.E."/>
            <person name="Selbmann L."/>
        </authorList>
    </citation>
    <scope>NUCLEOTIDE SEQUENCE</scope>
    <source>
        <strain evidence="1">CCFEE 5485</strain>
    </source>
</reference>
<name>A0AAE0WT08_9PEZI</name>
<proteinExistence type="predicted"/>
<protein>
    <submittedName>
        <fullName evidence="1">Uncharacterized protein</fullName>
    </submittedName>
</protein>
<evidence type="ECO:0000313" key="1">
    <source>
        <dbReference type="EMBL" id="KAK3677277.1"/>
    </source>
</evidence>
<keyword evidence="2" id="KW-1185">Reference proteome</keyword>
<gene>
    <name evidence="1" type="ORF">LTR78_002815</name>
</gene>
<evidence type="ECO:0000313" key="2">
    <source>
        <dbReference type="Proteomes" id="UP001274830"/>
    </source>
</evidence>
<comment type="caution">
    <text evidence="1">The sequence shown here is derived from an EMBL/GenBank/DDBJ whole genome shotgun (WGS) entry which is preliminary data.</text>
</comment>
<sequence>MAAFSRHNNHADWSEQQLYDNAPRRLAGTDLIHSAKHYTNDELLKQAQKFSTKVMERGAFTHFLRGACLDYALDHGQEPDGFREAFDVERLRNLEARGDVPNQTLAILLNLSANPDLLELESVRAAYAQK</sequence>